<evidence type="ECO:0000256" key="2">
    <source>
        <dbReference type="RuleBase" id="RU003476"/>
    </source>
</evidence>
<dbReference type="Pfam" id="PF00293">
    <property type="entry name" value="NUDIX"/>
    <property type="match status" value="1"/>
</dbReference>
<proteinExistence type="inferred from homology"/>
<dbReference type="PANTHER" id="PTHR43736:SF1">
    <property type="entry name" value="DIHYDRONEOPTERIN TRIPHOSPHATE DIPHOSPHATASE"/>
    <property type="match status" value="1"/>
</dbReference>
<sequence length="211" mass="24330">MAQIYKIYMNQSLLILADFAPSIKGNVQTIGLQDIDMEKLFNSITKNNDITYLYVHPNINQVLKNILSTVKIIHAAGGLVKNGEGDYLFIYRLDKWDLPKGKVEESEKMKDAALREVEEECGIKVNYLGPKIATTYHTYYMRGKFVLKQTKWYEMGANKVPKLIPQTEEDITQAIWLDPRELDKVEGNTYPLINEIIEKIKKKKKKNSSLK</sequence>
<accession>A0ABW5L991</accession>
<dbReference type="EC" id="3.6.-.-" evidence="4"/>
<dbReference type="Gene3D" id="3.90.79.10">
    <property type="entry name" value="Nucleoside Triphosphate Pyrophosphohydrolase"/>
    <property type="match status" value="1"/>
</dbReference>
<feature type="domain" description="Nudix hydrolase" evidence="3">
    <location>
        <begin position="71"/>
        <end position="205"/>
    </location>
</feature>
<dbReference type="SUPFAM" id="SSF55811">
    <property type="entry name" value="Nudix"/>
    <property type="match status" value="1"/>
</dbReference>
<dbReference type="InterPro" id="IPR015797">
    <property type="entry name" value="NUDIX_hydrolase-like_dom_sf"/>
</dbReference>
<reference evidence="5" key="1">
    <citation type="journal article" date="2019" name="Int. J. Syst. Evol. Microbiol.">
        <title>The Global Catalogue of Microorganisms (GCM) 10K type strain sequencing project: providing services to taxonomists for standard genome sequencing and annotation.</title>
        <authorList>
            <consortium name="The Broad Institute Genomics Platform"/>
            <consortium name="The Broad Institute Genome Sequencing Center for Infectious Disease"/>
            <person name="Wu L."/>
            <person name="Ma J."/>
        </authorList>
    </citation>
    <scope>NUCLEOTIDE SEQUENCE [LARGE SCALE GENOMIC DNA]</scope>
    <source>
        <strain evidence="5">KCTC 52298</strain>
    </source>
</reference>
<keyword evidence="5" id="KW-1185">Reference proteome</keyword>
<gene>
    <name evidence="4" type="ORF">ACFSQW_21325</name>
</gene>
<organism evidence="4 5">
    <name type="scientific">Sphingobacterium tabacisoli</name>
    <dbReference type="NCBI Taxonomy" id="2044855"/>
    <lineage>
        <taxon>Bacteria</taxon>
        <taxon>Pseudomonadati</taxon>
        <taxon>Bacteroidota</taxon>
        <taxon>Sphingobacteriia</taxon>
        <taxon>Sphingobacteriales</taxon>
        <taxon>Sphingobacteriaceae</taxon>
        <taxon>Sphingobacterium</taxon>
    </lineage>
</organism>
<comment type="caution">
    <text evidence="4">The sequence shown here is derived from an EMBL/GenBank/DDBJ whole genome shotgun (WGS) entry which is preliminary data.</text>
</comment>
<dbReference type="InterPro" id="IPR020084">
    <property type="entry name" value="NUDIX_hydrolase_CS"/>
</dbReference>
<dbReference type="Proteomes" id="UP001597440">
    <property type="component" value="Unassembled WGS sequence"/>
</dbReference>
<evidence type="ECO:0000259" key="3">
    <source>
        <dbReference type="PROSITE" id="PS51462"/>
    </source>
</evidence>
<evidence type="ECO:0000313" key="4">
    <source>
        <dbReference type="EMBL" id="MFD2556945.1"/>
    </source>
</evidence>
<dbReference type="GO" id="GO:0016787">
    <property type="term" value="F:hydrolase activity"/>
    <property type="evidence" value="ECO:0007669"/>
    <property type="project" value="UniProtKB-KW"/>
</dbReference>
<name>A0ABW5L991_9SPHI</name>
<keyword evidence="1 2" id="KW-0378">Hydrolase</keyword>
<evidence type="ECO:0000313" key="5">
    <source>
        <dbReference type="Proteomes" id="UP001597440"/>
    </source>
</evidence>
<dbReference type="InterPro" id="IPR020476">
    <property type="entry name" value="Nudix_hydrolase"/>
</dbReference>
<protein>
    <submittedName>
        <fullName evidence="4">NUDIX hydrolase</fullName>
        <ecNumber evidence="4">3.6.-.-</ecNumber>
    </submittedName>
</protein>
<dbReference type="RefSeq" id="WP_210354668.1">
    <property type="nucleotide sequence ID" value="NZ_JAEQMU010000002.1"/>
</dbReference>
<dbReference type="InterPro" id="IPR000086">
    <property type="entry name" value="NUDIX_hydrolase_dom"/>
</dbReference>
<dbReference type="PRINTS" id="PR00502">
    <property type="entry name" value="NUDIXFAMILY"/>
</dbReference>
<dbReference type="PROSITE" id="PS00893">
    <property type="entry name" value="NUDIX_BOX"/>
    <property type="match status" value="1"/>
</dbReference>
<comment type="similarity">
    <text evidence="2">Belongs to the Nudix hydrolase family.</text>
</comment>
<dbReference type="CDD" id="cd03673">
    <property type="entry name" value="NUDIX_Ap6A_hydrolase"/>
    <property type="match status" value="1"/>
</dbReference>
<dbReference type="PROSITE" id="PS51462">
    <property type="entry name" value="NUDIX"/>
    <property type="match status" value="1"/>
</dbReference>
<evidence type="ECO:0000256" key="1">
    <source>
        <dbReference type="ARBA" id="ARBA00022801"/>
    </source>
</evidence>
<dbReference type="EMBL" id="JBHULD010000025">
    <property type="protein sequence ID" value="MFD2556945.1"/>
    <property type="molecule type" value="Genomic_DNA"/>
</dbReference>
<dbReference type="PANTHER" id="PTHR43736">
    <property type="entry name" value="ADP-RIBOSE PYROPHOSPHATASE"/>
    <property type="match status" value="1"/>
</dbReference>